<organism evidence="2 3">
    <name type="scientific">Colletotrichum chrysophilum</name>
    <dbReference type="NCBI Taxonomy" id="1836956"/>
    <lineage>
        <taxon>Eukaryota</taxon>
        <taxon>Fungi</taxon>
        <taxon>Dikarya</taxon>
        <taxon>Ascomycota</taxon>
        <taxon>Pezizomycotina</taxon>
        <taxon>Sordariomycetes</taxon>
        <taxon>Hypocreomycetidae</taxon>
        <taxon>Glomerellales</taxon>
        <taxon>Glomerellaceae</taxon>
        <taxon>Colletotrichum</taxon>
        <taxon>Colletotrichum gloeosporioides species complex</taxon>
    </lineage>
</organism>
<reference evidence="2" key="1">
    <citation type="submission" date="2023-01" db="EMBL/GenBank/DDBJ databases">
        <title>Colletotrichum chrysophilum M932 genome sequence.</title>
        <authorList>
            <person name="Baroncelli R."/>
        </authorList>
    </citation>
    <scope>NUCLEOTIDE SEQUENCE</scope>
    <source>
        <strain evidence="2">M932</strain>
    </source>
</reference>
<accession>A0AAD9AH73</accession>
<dbReference type="EMBL" id="JAQOWY010000221">
    <property type="protein sequence ID" value="KAK1846865.1"/>
    <property type="molecule type" value="Genomic_DNA"/>
</dbReference>
<name>A0AAD9AH73_9PEZI</name>
<gene>
    <name evidence="2" type="ORF">CCHR01_10497</name>
</gene>
<comment type="caution">
    <text evidence="2">The sequence shown here is derived from an EMBL/GenBank/DDBJ whole genome shotgun (WGS) entry which is preliminary data.</text>
</comment>
<keyword evidence="3" id="KW-1185">Reference proteome</keyword>
<evidence type="ECO:0000256" key="1">
    <source>
        <dbReference type="SAM" id="MobiDB-lite"/>
    </source>
</evidence>
<feature type="region of interest" description="Disordered" evidence="1">
    <location>
        <begin position="196"/>
        <end position="215"/>
    </location>
</feature>
<proteinExistence type="predicted"/>
<evidence type="ECO:0000313" key="3">
    <source>
        <dbReference type="Proteomes" id="UP001243330"/>
    </source>
</evidence>
<evidence type="ECO:0000313" key="2">
    <source>
        <dbReference type="EMBL" id="KAK1846865.1"/>
    </source>
</evidence>
<protein>
    <submittedName>
        <fullName evidence="2">Uncharacterized protein</fullName>
    </submittedName>
</protein>
<sequence>MGRKQLVGRGISINFGNSSILVCDIGKSDDGFRGTGSLGGVPPGILGVSVRDGFGSDVSWADGSLRVKACSLPSDGAMDRTIDLLRDEGGAVGRKSVQALAGQPKGGCADSREVAKLDNLIKPGLDDLEICCHRRKRGRKLEKIDDTRLSDALLVEENWCAVCTLTGSPDLRAVAMWSGIPGDGAAAHDVCRWDGLNQSGKQTNGNRRLPNTPTE</sequence>
<dbReference type="Proteomes" id="UP001243330">
    <property type="component" value="Unassembled WGS sequence"/>
</dbReference>
<dbReference type="AlphaFoldDB" id="A0AAD9AH73"/>